<accession>E3CXW7</accession>
<dbReference type="HOGENOM" id="CLU_148741_0_0_0"/>
<name>E3CXW7_9BACT</name>
<evidence type="ECO:0000313" key="1">
    <source>
        <dbReference type="EMBL" id="EFQ23577.1"/>
    </source>
</evidence>
<protein>
    <submittedName>
        <fullName evidence="1">Uncharacterized protein</fullName>
    </submittedName>
</protein>
<proteinExistence type="predicted"/>
<dbReference type="AlphaFoldDB" id="E3CXW7"/>
<dbReference type="EMBL" id="CM001022">
    <property type="protein sequence ID" value="EFQ23577.1"/>
    <property type="molecule type" value="Genomic_DNA"/>
</dbReference>
<dbReference type="PaxDb" id="584708-Apau_1151"/>
<dbReference type="InterPro" id="IPR045441">
    <property type="entry name" value="DUF6506"/>
</dbReference>
<dbReference type="RefSeq" id="WP_006300777.1">
    <property type="nucleotide sequence ID" value="NZ_CM001022.1"/>
</dbReference>
<reference evidence="1 2" key="1">
    <citation type="journal article" date="2010" name="Stand. Genomic Sci.">
        <title>Non-contiguous finished genome sequence of Aminomonas paucivorans type strain (GLU-3).</title>
        <authorList>
            <person name="Pitluck S."/>
            <person name="Yasawong M."/>
            <person name="Held B."/>
            <person name="Lapidus A."/>
            <person name="Nolan M."/>
            <person name="Copeland A."/>
            <person name="Lucas S."/>
            <person name="Del Rio T.G."/>
            <person name="Tice H."/>
            <person name="Cheng J.F."/>
            <person name="Chertkov O."/>
            <person name="Goodwin L."/>
            <person name="Tapia R."/>
            <person name="Han C."/>
            <person name="Liolios K."/>
            <person name="Ivanova N."/>
            <person name="Mavromatis K."/>
            <person name="Ovchinnikova G."/>
            <person name="Pati A."/>
            <person name="Chen A."/>
            <person name="Palaniappan K."/>
            <person name="Land M."/>
            <person name="Hauser L."/>
            <person name="Chang Y.J."/>
            <person name="Jeffries C.D."/>
            <person name="Pukall R."/>
            <person name="Spring S."/>
            <person name="Rohde M."/>
            <person name="Sikorski J."/>
            <person name="Goker M."/>
            <person name="Woyke T."/>
            <person name="Bristow J."/>
            <person name="Eisen J.A."/>
            <person name="Markowitz V."/>
            <person name="Hugenholtz P."/>
            <person name="Kyrpides N.C."/>
            <person name="Klenk H.P."/>
        </authorList>
    </citation>
    <scope>NUCLEOTIDE SEQUENCE [LARGE SCALE GENOMIC DNA]</scope>
    <source>
        <strain evidence="1 2">DSM 12260</strain>
    </source>
</reference>
<dbReference type="OrthoDB" id="1551162at2"/>
<sequence length="111" mass="12070">MELKRYGFILKGPGYDPEEHRAVLDSGSFRTQVVAVSSTEQACAAARILFDQGIQILELCGGFDQEAASRVVEALEGRIPVGRVVFDPVEARKAAAPLTAQDHEKAPTEDR</sequence>
<gene>
    <name evidence="1" type="ORF">Apau_1151</name>
</gene>
<evidence type="ECO:0000313" key="2">
    <source>
        <dbReference type="Proteomes" id="UP000005096"/>
    </source>
</evidence>
<dbReference type="STRING" id="584708.Apau_1151"/>
<organism evidence="1 2">
    <name type="scientific">Aminomonas paucivorans DSM 12260</name>
    <dbReference type="NCBI Taxonomy" id="584708"/>
    <lineage>
        <taxon>Bacteria</taxon>
        <taxon>Thermotogati</taxon>
        <taxon>Synergistota</taxon>
        <taxon>Synergistia</taxon>
        <taxon>Synergistales</taxon>
        <taxon>Synergistaceae</taxon>
        <taxon>Aminomonas</taxon>
    </lineage>
</organism>
<dbReference type="Pfam" id="PF20116">
    <property type="entry name" value="DUF6506"/>
    <property type="match status" value="1"/>
</dbReference>
<keyword evidence="2" id="KW-1185">Reference proteome</keyword>
<dbReference type="Proteomes" id="UP000005096">
    <property type="component" value="Chromosome"/>
</dbReference>